<comment type="function">
    <text evidence="1">Catalyzes the pyruvoyl-dependent decarboxylation of aspartate to produce beta-alanine.</text>
</comment>
<keyword evidence="1" id="KW-0210">Decarboxylase</keyword>
<dbReference type="EMBL" id="CP048877">
    <property type="protein sequence ID" value="QIJ71891.1"/>
    <property type="molecule type" value="Genomic_DNA"/>
</dbReference>
<keyword evidence="7" id="KW-1185">Reference proteome</keyword>
<evidence type="ECO:0000256" key="3">
    <source>
        <dbReference type="PIRSR" id="PIRSR006246-2"/>
    </source>
</evidence>
<dbReference type="PANTHER" id="PTHR21012:SF0">
    <property type="entry name" value="ASPARTATE 1-DECARBOXYLASE"/>
    <property type="match status" value="1"/>
</dbReference>
<evidence type="ECO:0000256" key="2">
    <source>
        <dbReference type="PIRSR" id="PIRSR006246-1"/>
    </source>
</evidence>
<dbReference type="NCBIfam" id="TIGR00223">
    <property type="entry name" value="panD"/>
    <property type="match status" value="1"/>
</dbReference>
<keyword evidence="1 2" id="KW-0670">Pyruvate</keyword>
<dbReference type="KEGG" id="tav:G4V39_06270"/>
<comment type="subcellular location">
    <subcellularLocation>
        <location evidence="1">Cytoplasm</location>
    </subcellularLocation>
</comment>
<dbReference type="CDD" id="cd06919">
    <property type="entry name" value="Asp_decarbox"/>
    <property type="match status" value="1"/>
</dbReference>
<protein>
    <recommendedName>
        <fullName evidence="1">Aspartate 1-decarboxylase</fullName>
        <ecNumber evidence="1">4.1.1.11</ecNumber>
    </recommendedName>
    <alternativeName>
        <fullName evidence="1">Aspartate alpha-decarboxylase</fullName>
    </alternativeName>
    <component>
        <recommendedName>
            <fullName evidence="1">Aspartate 1-decarboxylase beta chain</fullName>
        </recommendedName>
    </component>
    <component>
        <recommendedName>
            <fullName evidence="1">Aspartate 1-decarboxylase alpha chain</fullName>
        </recommendedName>
    </component>
</protein>
<feature type="modified residue" description="Pyruvic acid (Ser)" evidence="1 4">
    <location>
        <position position="25"/>
    </location>
</feature>
<dbReference type="GO" id="GO:0004068">
    <property type="term" value="F:aspartate 1-decarboxylase activity"/>
    <property type="evidence" value="ECO:0007669"/>
    <property type="project" value="UniProtKB-UniRule"/>
</dbReference>
<comment type="PTM">
    <text evidence="1 4">Is synthesized initially as an inactive proenzyme, which is activated by self-cleavage at a specific serine bond to produce a beta-subunit with a hydroxyl group at its C-terminus and an alpha-subunit with a pyruvoyl group at its N-terminus.</text>
</comment>
<feature type="active site" description="Proton donor" evidence="1 2">
    <location>
        <position position="58"/>
    </location>
</feature>
<keyword evidence="1" id="KW-0963">Cytoplasm</keyword>
<dbReference type="EC" id="4.1.1.11" evidence="1"/>
<keyword evidence="1" id="KW-0566">Pantothenate biosynthesis</keyword>
<dbReference type="PIRSF" id="PIRSF006246">
    <property type="entry name" value="Asp_decarbox"/>
    <property type="match status" value="1"/>
</dbReference>
<accession>A0A6G7PWJ7</accession>
<evidence type="ECO:0000313" key="6">
    <source>
        <dbReference type="EMBL" id="QIJ71891.1"/>
    </source>
</evidence>
<comment type="catalytic activity">
    <reaction evidence="1">
        <text>L-aspartate + H(+) = beta-alanine + CO2</text>
        <dbReference type="Rhea" id="RHEA:19497"/>
        <dbReference type="ChEBI" id="CHEBI:15378"/>
        <dbReference type="ChEBI" id="CHEBI:16526"/>
        <dbReference type="ChEBI" id="CHEBI:29991"/>
        <dbReference type="ChEBI" id="CHEBI:57966"/>
        <dbReference type="EC" id="4.1.1.11"/>
    </reaction>
</comment>
<comment type="similarity">
    <text evidence="1">Belongs to the PanD family.</text>
</comment>
<name>A0A6G7PWJ7_9BACT</name>
<evidence type="ECO:0000256" key="1">
    <source>
        <dbReference type="HAMAP-Rule" id="MF_00446"/>
    </source>
</evidence>
<dbReference type="GO" id="GO:0005829">
    <property type="term" value="C:cytosol"/>
    <property type="evidence" value="ECO:0007669"/>
    <property type="project" value="TreeGrafter"/>
</dbReference>
<evidence type="ECO:0000256" key="5">
    <source>
        <dbReference type="PIRSR" id="PIRSR006246-5"/>
    </source>
</evidence>
<comment type="subunit">
    <text evidence="1">Heterooctamer of four alpha and four beta subunits.</text>
</comment>
<evidence type="ECO:0000256" key="4">
    <source>
        <dbReference type="PIRSR" id="PIRSR006246-3"/>
    </source>
</evidence>
<dbReference type="PANTHER" id="PTHR21012">
    <property type="entry name" value="ASPARTATE 1-DECARBOXYLASE"/>
    <property type="match status" value="1"/>
</dbReference>
<dbReference type="Gene3D" id="2.40.40.20">
    <property type="match status" value="1"/>
</dbReference>
<dbReference type="GO" id="GO:0015940">
    <property type="term" value="P:pantothenate biosynthetic process"/>
    <property type="evidence" value="ECO:0007669"/>
    <property type="project" value="UniProtKB-UniRule"/>
</dbReference>
<reference evidence="6 7" key="1">
    <citation type="submission" date="2020-02" db="EMBL/GenBank/DDBJ databases">
        <title>Genome analysis of Thermosulfuriphilus ammonigenes ST65T, an anaerobic thermophilic chemolithoautotrophic bacterium isolated from a deep-sea hydrothermal vent.</title>
        <authorList>
            <person name="Slobodkina G."/>
            <person name="Allioux M."/>
            <person name="Merkel A."/>
            <person name="Alain K."/>
            <person name="Jebbar M."/>
            <person name="Slobodkin A."/>
        </authorList>
    </citation>
    <scope>NUCLEOTIDE SEQUENCE [LARGE SCALE GENOMIC DNA]</scope>
    <source>
        <strain evidence="6 7">ST65</strain>
    </source>
</reference>
<feature type="active site" description="Schiff-base intermediate with substrate; via pyruvic acid" evidence="1 2">
    <location>
        <position position="25"/>
    </location>
</feature>
<dbReference type="SUPFAM" id="SSF50692">
    <property type="entry name" value="ADC-like"/>
    <property type="match status" value="1"/>
</dbReference>
<dbReference type="Proteomes" id="UP000502179">
    <property type="component" value="Chromosome"/>
</dbReference>
<dbReference type="UniPathway" id="UPA00028">
    <property type="reaction ID" value="UER00002"/>
</dbReference>
<keyword evidence="1 6" id="KW-0456">Lyase</keyword>
<dbReference type="RefSeq" id="WP_166032109.1">
    <property type="nucleotide sequence ID" value="NZ_CP048877.1"/>
</dbReference>
<dbReference type="Pfam" id="PF02261">
    <property type="entry name" value="Asp_decarbox"/>
    <property type="match status" value="1"/>
</dbReference>
<proteinExistence type="inferred from homology"/>
<dbReference type="InterPro" id="IPR009010">
    <property type="entry name" value="Asp_de-COase-like_dom_sf"/>
</dbReference>
<feature type="binding site" evidence="1 3">
    <location>
        <begin position="73"/>
        <end position="75"/>
    </location>
    <ligand>
        <name>substrate</name>
    </ligand>
</feature>
<keyword evidence="1" id="KW-0865">Zymogen</keyword>
<evidence type="ECO:0000313" key="7">
    <source>
        <dbReference type="Proteomes" id="UP000502179"/>
    </source>
</evidence>
<dbReference type="HAMAP" id="MF_00446">
    <property type="entry name" value="PanD"/>
    <property type="match status" value="1"/>
</dbReference>
<dbReference type="GO" id="GO:0006523">
    <property type="term" value="P:alanine biosynthetic process"/>
    <property type="evidence" value="ECO:0007669"/>
    <property type="project" value="InterPro"/>
</dbReference>
<feature type="chain" id="PRO_5041747727" description="Aspartate 1-decarboxylase alpha chain" evidence="1 5">
    <location>
        <begin position="25"/>
        <end position="129"/>
    </location>
</feature>
<comment type="pathway">
    <text evidence="1">Cofactor biosynthesis; (R)-pantothenate biosynthesis; beta-alanine from L-aspartate: step 1/1.</text>
</comment>
<feature type="chain" id="PRO_5041747726" description="Aspartate 1-decarboxylase beta chain" evidence="1 5">
    <location>
        <begin position="1"/>
        <end position="24"/>
    </location>
</feature>
<gene>
    <name evidence="1" type="primary">panD</name>
    <name evidence="6" type="ORF">G4V39_06270</name>
</gene>
<feature type="binding site" evidence="1 3">
    <location>
        <position position="57"/>
    </location>
    <ligand>
        <name>substrate</name>
    </ligand>
</feature>
<organism evidence="6 7">
    <name type="scientific">Thermosulfuriphilus ammonigenes</name>
    <dbReference type="NCBI Taxonomy" id="1936021"/>
    <lineage>
        <taxon>Bacteria</taxon>
        <taxon>Pseudomonadati</taxon>
        <taxon>Thermodesulfobacteriota</taxon>
        <taxon>Thermodesulfobacteria</taxon>
        <taxon>Thermodesulfobacteriales</taxon>
        <taxon>Thermodesulfobacteriaceae</taxon>
        <taxon>Thermosulfuriphilus</taxon>
    </lineage>
</organism>
<comment type="cofactor">
    <cofactor evidence="1 2">
        <name>pyruvate</name>
        <dbReference type="ChEBI" id="CHEBI:15361"/>
    </cofactor>
    <text evidence="1 2">Binds 1 pyruvoyl group covalently per subunit.</text>
</comment>
<sequence length="129" mass="14184">MYRKFLKAKIHRVTLTEANLNYEGSLTLDPLLIEAAGIAPFEAVQVYNLANGARFETYVIEGERGSGKVCLNGAAARMGIPGDLLIIATYTYYTPQELAEASVNLVFVDNYNRVVSVKKEPILTKTSPI</sequence>
<dbReference type="InterPro" id="IPR003190">
    <property type="entry name" value="Asp_decarbox"/>
</dbReference>
<dbReference type="AlphaFoldDB" id="A0A6G7PWJ7"/>
<keyword evidence="1" id="KW-0068">Autocatalytic cleavage</keyword>
<keyword evidence="1 2" id="KW-0704">Schiff base</keyword>